<organism evidence="1 2">
    <name type="scientific">Blautia parvula</name>
    <dbReference type="NCBI Taxonomy" id="2877527"/>
    <lineage>
        <taxon>Bacteria</taxon>
        <taxon>Bacillati</taxon>
        <taxon>Bacillota</taxon>
        <taxon>Clostridia</taxon>
        <taxon>Lachnospirales</taxon>
        <taxon>Lachnospiraceae</taxon>
        <taxon>Blautia</taxon>
    </lineage>
</organism>
<accession>A0ABQ0BZI0</accession>
<sequence>MIKRNKKSPLRAEMEAVLKKEQAFLKKNAEKKASFLDRTLEEKVPARLQETLDKAFEKAFGLIFEKGTDFIEKTYSREKIEHNYKVDAYAAGLMENKKTLRTFTKKAQAAGNRNLLLAGVEGVGLGVLGIGLPDIPLFTGMILKSIYETALHYGYPYDTEEEKYFILLLIQGSLSYAETLEQMNAKADRYILEPVVPKGYDSREQIKETSAVLSGELLYMKFLQGIPVAGVIGGAYDSIYLRRILDYVKIKYRKRFLTDKDKAN</sequence>
<name>A0ABQ0BZI0_9FIRM</name>
<keyword evidence="2" id="KW-1185">Reference proteome</keyword>
<dbReference type="PANTHER" id="PTHR41260">
    <property type="entry name" value="PROTEIN ECSC"/>
    <property type="match status" value="1"/>
</dbReference>
<comment type="caution">
    <text evidence="1">The sequence shown here is derived from an EMBL/GenBank/DDBJ whole genome shotgun (WGS) entry which is preliminary data.</text>
</comment>
<reference evidence="1 2" key="1">
    <citation type="submission" date="2024-04" db="EMBL/GenBank/DDBJ databases">
        <title>Defined microbial consortia suppress multidrug-resistant proinflammatory Enterobacteriaceae via ecological control.</title>
        <authorList>
            <person name="Furuichi M."/>
            <person name="Kawaguchi T."/>
            <person name="Pust M."/>
            <person name="Yasuma K."/>
            <person name="Plichta D."/>
            <person name="Hasegawa N."/>
            <person name="Ohya T."/>
            <person name="Bhattarai S."/>
            <person name="Sasajima S."/>
            <person name="Aoto Y."/>
            <person name="Tuganbaev T."/>
            <person name="Yaginuma M."/>
            <person name="Ueda M."/>
            <person name="Okahashi N."/>
            <person name="Amafuji K."/>
            <person name="Kiridooshi Y."/>
            <person name="Sugita K."/>
            <person name="Strazar M."/>
            <person name="Skelly A."/>
            <person name="Suda W."/>
            <person name="Hattori M."/>
            <person name="Nakamoto N."/>
            <person name="Caballero S."/>
            <person name="Norman J."/>
            <person name="Olle B."/>
            <person name="Tanoue T."/>
            <person name="Arita M."/>
            <person name="Bucci V."/>
            <person name="Atarashi K."/>
            <person name="Xavier R."/>
            <person name="Honda K."/>
        </authorList>
    </citation>
    <scope>NUCLEOTIDE SEQUENCE [LARGE SCALE GENOMIC DNA]</scope>
    <source>
        <strain evidence="2">k34-0107-D12</strain>
    </source>
</reference>
<evidence type="ECO:0000313" key="2">
    <source>
        <dbReference type="Proteomes" id="UP001600941"/>
    </source>
</evidence>
<dbReference type="Proteomes" id="UP001600941">
    <property type="component" value="Unassembled WGS sequence"/>
</dbReference>
<dbReference type="InterPro" id="IPR024787">
    <property type="entry name" value="EcsC"/>
</dbReference>
<evidence type="ECO:0008006" key="3">
    <source>
        <dbReference type="Google" id="ProtNLM"/>
    </source>
</evidence>
<dbReference type="EMBL" id="BAABZQ010000001">
    <property type="protein sequence ID" value="GAA6501938.1"/>
    <property type="molecule type" value="Genomic_DNA"/>
</dbReference>
<evidence type="ECO:0000313" key="1">
    <source>
        <dbReference type="EMBL" id="GAA6501938.1"/>
    </source>
</evidence>
<dbReference type="PANTHER" id="PTHR41260:SF1">
    <property type="entry name" value="PROTEIN ECSC"/>
    <property type="match status" value="1"/>
</dbReference>
<gene>
    <name evidence="1" type="ORF">K340107D12_47540</name>
</gene>
<proteinExistence type="predicted"/>
<protein>
    <recommendedName>
        <fullName evidence="3">EcsC family protein</fullName>
    </recommendedName>
</protein>
<dbReference type="RefSeq" id="WP_148393172.1">
    <property type="nucleotide sequence ID" value="NZ_BAABZQ010000001.1"/>
</dbReference>
<dbReference type="Pfam" id="PF12787">
    <property type="entry name" value="EcsC"/>
    <property type="match status" value="1"/>
</dbReference>